<evidence type="ECO:0000313" key="4">
    <source>
        <dbReference type="Proteomes" id="UP000290189"/>
    </source>
</evidence>
<proteinExistence type="predicted"/>
<dbReference type="EMBL" id="OVEO01000014">
    <property type="protein sequence ID" value="SPR00537.1"/>
    <property type="molecule type" value="Genomic_DNA"/>
</dbReference>
<sequence>MQPPPPLAMAALLASALVAARVASGVKVYPTYCLLLDMVDARCREVPLRPLEASGGDPIADNATPPSDPYGLYCALTIPFDARLLYNCLPNRITELALSTSRQTISGSAVSRYLPHLRVLWIQNTFMPDPVPDAVNLVRIVAYIPDPVPNDKAPDQLLVIANRNLRYIDVIASDNTANPSQFVEFLDLSIDATVHLHGRGFDDVEDLPRGLATWCIEKQRLLGANDAGCFLVNGDPKIPNGTLLSRTLARDQQHFLQKSRRARSLQGGIPAAVSALRRVNWNVVSLGLVIASTIPWLSKRWPKKVKPGPKRNELWESGIPLVLGVALFASLRWSRNTTSAPGIHRPDSTALQIHRHPHSVVASPFGWAVILLLTLLFLAIISITVHRRRSTQTRFWDEHPDLAERIDAYARASRAHGQARPASS</sequence>
<keyword evidence="1" id="KW-1133">Transmembrane helix</keyword>
<protein>
    <submittedName>
        <fullName evidence="3">Uncharacterized protein</fullName>
    </submittedName>
</protein>
<gene>
    <name evidence="3" type="ORF">PLBR_LOCUS7752</name>
</gene>
<feature type="chain" id="PRO_5018057700" evidence="2">
    <location>
        <begin position="26"/>
        <end position="424"/>
    </location>
</feature>
<keyword evidence="1" id="KW-0812">Transmembrane</keyword>
<feature type="transmembrane region" description="Helical" evidence="1">
    <location>
        <begin position="365"/>
        <end position="385"/>
    </location>
</feature>
<keyword evidence="3" id="KW-0496">Mitochondrion</keyword>
<accession>A0A3P3YK04</accession>
<evidence type="ECO:0000256" key="2">
    <source>
        <dbReference type="SAM" id="SignalP"/>
    </source>
</evidence>
<feature type="signal peptide" evidence="2">
    <location>
        <begin position="1"/>
        <end position="25"/>
    </location>
</feature>
<keyword evidence="2" id="KW-0732">Signal</keyword>
<organism evidence="3 4">
    <name type="scientific">Plasmodiophora brassicae</name>
    <name type="common">Clubroot disease agent</name>
    <dbReference type="NCBI Taxonomy" id="37360"/>
    <lineage>
        <taxon>Eukaryota</taxon>
        <taxon>Sar</taxon>
        <taxon>Rhizaria</taxon>
        <taxon>Endomyxa</taxon>
        <taxon>Phytomyxea</taxon>
        <taxon>Plasmodiophorida</taxon>
        <taxon>Plasmodiophoridae</taxon>
        <taxon>Plasmodiophora</taxon>
    </lineage>
</organism>
<geneLocation type="mitochondrion" evidence="3"/>
<dbReference type="Proteomes" id="UP000290189">
    <property type="component" value="Unassembled WGS sequence"/>
</dbReference>
<dbReference type="AlphaFoldDB" id="A0A3P3YK04"/>
<name>A0A3P3YK04_PLABS</name>
<reference evidence="3 4" key="1">
    <citation type="submission" date="2018-03" db="EMBL/GenBank/DDBJ databases">
        <authorList>
            <person name="Fogelqvist J."/>
        </authorList>
    </citation>
    <scope>NUCLEOTIDE SEQUENCE [LARGE SCALE GENOMIC DNA]</scope>
</reference>
<evidence type="ECO:0000256" key="1">
    <source>
        <dbReference type="SAM" id="Phobius"/>
    </source>
</evidence>
<evidence type="ECO:0000313" key="3">
    <source>
        <dbReference type="EMBL" id="SPR00537.1"/>
    </source>
</evidence>
<keyword evidence="1" id="KW-0472">Membrane</keyword>